<proteinExistence type="predicted"/>
<comment type="caution">
    <text evidence="1">The sequence shown here is derived from an EMBL/GenBank/DDBJ whole genome shotgun (WGS) entry which is preliminary data.</text>
</comment>
<protein>
    <submittedName>
        <fullName evidence="1">Uncharacterized protein</fullName>
    </submittedName>
</protein>
<accession>A0AAD9ZCS7</accession>
<sequence>MEDCGTRKNEYGTQDDTQEERYIREEKEYVNTTLIKELAVAVKGKAAVATFTYGGSDSRTSRELAKIIFSLSADGEKSPVALETLLSDSQPATFGFDGQDILNESYRKASKLAISTFSTNFHPHDYGIVDAVQQVLFPSTVKGGQRVGIGPQLIRAELYKLNVRLCDLSVANSLAGIIRYTLARLATSILMSTRLVESTNSARWCCTYLASMKILSGALKGVDLAVYSVFRNLGLNVDIHPILRHPRTDIMGAMSLEQLMRCPRSGYTLDHVEKYLEKIDTLDRKQARRMTLRTRCIFVKSMDTRDLNICLLSEQSSRD</sequence>
<name>A0AAD9ZCS7_9LECA</name>
<organism evidence="1 2">
    <name type="scientific">Lepraria neglecta</name>
    <dbReference type="NCBI Taxonomy" id="209136"/>
    <lineage>
        <taxon>Eukaryota</taxon>
        <taxon>Fungi</taxon>
        <taxon>Dikarya</taxon>
        <taxon>Ascomycota</taxon>
        <taxon>Pezizomycotina</taxon>
        <taxon>Lecanoromycetes</taxon>
        <taxon>OSLEUM clade</taxon>
        <taxon>Lecanoromycetidae</taxon>
        <taxon>Lecanorales</taxon>
        <taxon>Lecanorineae</taxon>
        <taxon>Stereocaulaceae</taxon>
        <taxon>Lepraria</taxon>
    </lineage>
</organism>
<gene>
    <name evidence="1" type="ORF">OEA41_007484</name>
</gene>
<dbReference type="EMBL" id="JASNWA010000004">
    <property type="protein sequence ID" value="KAK3176161.1"/>
    <property type="molecule type" value="Genomic_DNA"/>
</dbReference>
<evidence type="ECO:0000313" key="2">
    <source>
        <dbReference type="Proteomes" id="UP001276659"/>
    </source>
</evidence>
<keyword evidence="2" id="KW-1185">Reference proteome</keyword>
<evidence type="ECO:0000313" key="1">
    <source>
        <dbReference type="EMBL" id="KAK3176161.1"/>
    </source>
</evidence>
<dbReference type="Proteomes" id="UP001276659">
    <property type="component" value="Unassembled WGS sequence"/>
</dbReference>
<reference evidence="1" key="1">
    <citation type="submission" date="2022-11" db="EMBL/GenBank/DDBJ databases">
        <title>Chromosomal genome sequence assembly and mating type (MAT) locus characterization of the leprose asexual lichenized fungus Lepraria neglecta (Nyl.) Erichsen.</title>
        <authorList>
            <person name="Allen J.L."/>
            <person name="Pfeffer B."/>
        </authorList>
    </citation>
    <scope>NUCLEOTIDE SEQUENCE</scope>
    <source>
        <strain evidence="1">Allen 5258</strain>
    </source>
</reference>
<dbReference type="AlphaFoldDB" id="A0AAD9ZCS7"/>